<dbReference type="InterPro" id="IPR016066">
    <property type="entry name" value="A-D-PHexomutase_CS"/>
</dbReference>
<dbReference type="GO" id="GO:0005975">
    <property type="term" value="P:carbohydrate metabolic process"/>
    <property type="evidence" value="ECO:0007669"/>
    <property type="project" value="InterPro"/>
</dbReference>
<gene>
    <name evidence="11" type="ORF">CK503_10905</name>
</gene>
<keyword evidence="4 7" id="KW-0479">Metal-binding</keyword>
<reference evidence="11 12" key="1">
    <citation type="submission" date="2017-08" db="EMBL/GenBank/DDBJ databases">
        <title>Aliifodinibius alkalisoli sp. nov., isolated from saline alkaline soil.</title>
        <authorList>
            <person name="Liu D."/>
            <person name="Zhang G."/>
        </authorList>
    </citation>
    <scope>NUCLEOTIDE SEQUENCE [LARGE SCALE GENOMIC DNA]</scope>
    <source>
        <strain evidence="11 12">WN023</strain>
    </source>
</reference>
<evidence type="ECO:0000256" key="1">
    <source>
        <dbReference type="ARBA" id="ARBA00001946"/>
    </source>
</evidence>
<evidence type="ECO:0000313" key="12">
    <source>
        <dbReference type="Proteomes" id="UP000218831"/>
    </source>
</evidence>
<accession>A0A2A2G9H6</accession>
<dbReference type="GO" id="GO:0006166">
    <property type="term" value="P:purine ribonucleoside salvage"/>
    <property type="evidence" value="ECO:0007669"/>
    <property type="project" value="TreeGrafter"/>
</dbReference>
<dbReference type="Gene3D" id="3.40.120.10">
    <property type="entry name" value="Alpha-D-Glucose-1,6-Bisphosphate, subunit A, domain 3"/>
    <property type="match status" value="3"/>
</dbReference>
<dbReference type="EMBL" id="NSKE01000007">
    <property type="protein sequence ID" value="PAU93654.1"/>
    <property type="molecule type" value="Genomic_DNA"/>
</dbReference>
<evidence type="ECO:0000313" key="11">
    <source>
        <dbReference type="EMBL" id="PAU93654.1"/>
    </source>
</evidence>
<dbReference type="InterPro" id="IPR005841">
    <property type="entry name" value="Alpha-D-phosphohexomutase_SF"/>
</dbReference>
<dbReference type="Pfam" id="PF02880">
    <property type="entry name" value="PGM_PMM_III"/>
    <property type="match status" value="1"/>
</dbReference>
<evidence type="ECO:0000259" key="8">
    <source>
        <dbReference type="Pfam" id="PF02878"/>
    </source>
</evidence>
<dbReference type="Pfam" id="PF02878">
    <property type="entry name" value="PGM_PMM_I"/>
    <property type="match status" value="1"/>
</dbReference>
<organism evidence="11 12">
    <name type="scientific">Fodinibius salipaludis</name>
    <dbReference type="NCBI Taxonomy" id="2032627"/>
    <lineage>
        <taxon>Bacteria</taxon>
        <taxon>Pseudomonadati</taxon>
        <taxon>Balneolota</taxon>
        <taxon>Balneolia</taxon>
        <taxon>Balneolales</taxon>
        <taxon>Balneolaceae</taxon>
        <taxon>Fodinibius</taxon>
    </lineage>
</organism>
<evidence type="ECO:0000256" key="6">
    <source>
        <dbReference type="ARBA" id="ARBA00023235"/>
    </source>
</evidence>
<dbReference type="SUPFAM" id="SSF53738">
    <property type="entry name" value="Phosphoglucomutase, first 3 domains"/>
    <property type="match status" value="3"/>
</dbReference>
<dbReference type="InterPro" id="IPR036900">
    <property type="entry name" value="A-D-PHexomutase_C_sf"/>
</dbReference>
<evidence type="ECO:0000259" key="9">
    <source>
        <dbReference type="Pfam" id="PF02879"/>
    </source>
</evidence>
<dbReference type="CDD" id="cd05799">
    <property type="entry name" value="PGM2"/>
    <property type="match status" value="1"/>
</dbReference>
<dbReference type="RefSeq" id="WP_095606845.1">
    <property type="nucleotide sequence ID" value="NZ_NSKE01000007.1"/>
</dbReference>
<dbReference type="Pfam" id="PF02879">
    <property type="entry name" value="PGM_PMM_II"/>
    <property type="match status" value="1"/>
</dbReference>
<feature type="domain" description="Alpha-D-phosphohexomutase alpha/beta/alpha" evidence="8">
    <location>
        <begin position="49"/>
        <end position="187"/>
    </location>
</feature>
<dbReference type="InterPro" id="IPR005846">
    <property type="entry name" value="A-D-PHexomutase_a/b/a-III"/>
</dbReference>
<dbReference type="AlphaFoldDB" id="A0A2A2G9H6"/>
<keyword evidence="6" id="KW-0413">Isomerase</keyword>
<sequence>MKSLDPQIEQKIDSWLNGNYDDETKAAIRKKLDNEEYQELTDAFYKDLEFGTGGLRGIMGVGSNRVNKYTFGMATQGFSNFLRKNYPDDEQIKVVIAHDCRNNSEELAQVVADVFSANGIYVYLFEGLRPTPELSFAIRELDCHGGVMLTASHNPKEYNGYKAYDEHGCQLVSPQDKSVMEEVQQIEDINDVRFEGVSKNIESIGKEIDEKYLDALMDVSLSGDAISRQNDLSIVFSPIHGTSGVMVPPALKRYGFKNVTLVEEQMTYDGDFPTVEYPNPEEKEALTMALNKAKEIDAELVMATDPDADRVGIAIKDHHDEWVLLNGNQTGALIINYVLNAWQEADKLDGDEYIVKTIVTSYLIDAIADHYGVECYNTLTGFKYIGELMTELEDKKQFIAGGEESYGYLIGDHVRDKDAIVSSVIIAEMAAYYKDQGTSLFNALLDIYLQHGYYRENLVSVYKRGREGAEEIQKMLKNYRENPPEQLAGSDVVVIKDYKTQKSRNVKTSETEDIDLPVSNVLQFVTEDETMVTVRPSGTEPKIKFYCSINTELTNRTGFDKKTEVLEDKMDTIIQELTEET</sequence>
<feature type="domain" description="Alpha-D-phosphohexomutase alpha/beta/alpha" evidence="10">
    <location>
        <begin position="326"/>
        <end position="444"/>
    </location>
</feature>
<dbReference type="PANTHER" id="PTHR45745">
    <property type="entry name" value="PHOSPHOMANNOMUTASE 45A"/>
    <property type="match status" value="1"/>
</dbReference>
<dbReference type="Gene3D" id="3.30.310.50">
    <property type="entry name" value="Alpha-D-phosphohexomutase, C-terminal domain"/>
    <property type="match status" value="1"/>
</dbReference>
<evidence type="ECO:0000259" key="10">
    <source>
        <dbReference type="Pfam" id="PF02880"/>
    </source>
</evidence>
<dbReference type="PROSITE" id="PS00710">
    <property type="entry name" value="PGM_PMM"/>
    <property type="match status" value="1"/>
</dbReference>
<comment type="caution">
    <text evidence="11">The sequence shown here is derived from an EMBL/GenBank/DDBJ whole genome shotgun (WGS) entry which is preliminary data.</text>
</comment>
<evidence type="ECO:0000256" key="7">
    <source>
        <dbReference type="RuleBase" id="RU004326"/>
    </source>
</evidence>
<keyword evidence="5 7" id="KW-0460">Magnesium</keyword>
<keyword evidence="3" id="KW-0597">Phosphoprotein</keyword>
<comment type="similarity">
    <text evidence="2 7">Belongs to the phosphohexose mutase family.</text>
</comment>
<dbReference type="InterPro" id="IPR016055">
    <property type="entry name" value="A-D-PHexomutase_a/b/a-I/II/III"/>
</dbReference>
<evidence type="ECO:0000256" key="3">
    <source>
        <dbReference type="ARBA" id="ARBA00022553"/>
    </source>
</evidence>
<dbReference type="PRINTS" id="PR00509">
    <property type="entry name" value="PGMPMM"/>
</dbReference>
<comment type="cofactor">
    <cofactor evidence="1">
        <name>Mg(2+)</name>
        <dbReference type="ChEBI" id="CHEBI:18420"/>
    </cofactor>
</comment>
<dbReference type="GO" id="GO:0008973">
    <property type="term" value="F:phosphopentomutase activity"/>
    <property type="evidence" value="ECO:0007669"/>
    <property type="project" value="TreeGrafter"/>
</dbReference>
<dbReference type="InterPro" id="IPR005844">
    <property type="entry name" value="A-D-PHexomutase_a/b/a-I"/>
</dbReference>
<evidence type="ECO:0000256" key="4">
    <source>
        <dbReference type="ARBA" id="ARBA00022723"/>
    </source>
</evidence>
<evidence type="ECO:0000256" key="5">
    <source>
        <dbReference type="ARBA" id="ARBA00022842"/>
    </source>
</evidence>
<proteinExistence type="inferred from homology"/>
<name>A0A2A2G9H6_9BACT</name>
<dbReference type="SUPFAM" id="SSF55957">
    <property type="entry name" value="Phosphoglucomutase, C-terminal domain"/>
    <property type="match status" value="1"/>
</dbReference>
<dbReference type="InterPro" id="IPR005845">
    <property type="entry name" value="A-D-PHexomutase_a/b/a-II"/>
</dbReference>
<feature type="domain" description="Alpha-D-phosphohexomutase alpha/beta/alpha" evidence="9">
    <location>
        <begin position="211"/>
        <end position="317"/>
    </location>
</feature>
<dbReference type="PANTHER" id="PTHR45745:SF1">
    <property type="entry name" value="PHOSPHOGLUCOMUTASE 2B-RELATED"/>
    <property type="match status" value="1"/>
</dbReference>
<protein>
    <submittedName>
        <fullName evidence="11">Phosphoglucomutase</fullName>
    </submittedName>
</protein>
<evidence type="ECO:0000256" key="2">
    <source>
        <dbReference type="ARBA" id="ARBA00010231"/>
    </source>
</evidence>
<dbReference type="GO" id="GO:0000287">
    <property type="term" value="F:magnesium ion binding"/>
    <property type="evidence" value="ECO:0007669"/>
    <property type="project" value="InterPro"/>
</dbReference>
<keyword evidence="12" id="KW-1185">Reference proteome</keyword>
<dbReference type="Proteomes" id="UP000218831">
    <property type="component" value="Unassembled WGS sequence"/>
</dbReference>
<dbReference type="OrthoDB" id="9806956at2"/>